<protein>
    <recommendedName>
        <fullName evidence="9">C2H2-type domain-containing protein</fullName>
    </recommendedName>
</protein>
<dbReference type="Proteomes" id="UP000834106">
    <property type="component" value="Chromosome 22"/>
</dbReference>
<dbReference type="GO" id="GO:0008270">
    <property type="term" value="F:zinc ion binding"/>
    <property type="evidence" value="ECO:0007669"/>
    <property type="project" value="UniProtKB-KW"/>
</dbReference>
<keyword evidence="5" id="KW-0805">Transcription regulation</keyword>
<evidence type="ECO:0000313" key="10">
    <source>
        <dbReference type="EMBL" id="CAI9785794.1"/>
    </source>
</evidence>
<feature type="region of interest" description="Disordered" evidence="8">
    <location>
        <begin position="443"/>
        <end position="466"/>
    </location>
</feature>
<dbReference type="GO" id="GO:0003700">
    <property type="term" value="F:DNA-binding transcription factor activity"/>
    <property type="evidence" value="ECO:0007669"/>
    <property type="project" value="InterPro"/>
</dbReference>
<gene>
    <name evidence="10" type="ORF">FPE_LOCUS33224</name>
</gene>
<dbReference type="PANTHER" id="PTHR45988:SF19">
    <property type="entry name" value="C2H2-TYPE DOMAIN-CONTAINING PROTEIN"/>
    <property type="match status" value="1"/>
</dbReference>
<feature type="compositionally biased region" description="Polar residues" evidence="8">
    <location>
        <begin position="386"/>
        <end position="395"/>
    </location>
</feature>
<proteinExistence type="predicted"/>
<name>A0AAD2ADT3_9LAMI</name>
<accession>A0AAD2ADT3</accession>
<feature type="compositionally biased region" description="Basic and acidic residues" evidence="8">
    <location>
        <begin position="148"/>
        <end position="164"/>
    </location>
</feature>
<evidence type="ECO:0000256" key="4">
    <source>
        <dbReference type="ARBA" id="ARBA00022833"/>
    </source>
</evidence>
<evidence type="ECO:0000256" key="6">
    <source>
        <dbReference type="ARBA" id="ARBA00023163"/>
    </source>
</evidence>
<dbReference type="Pfam" id="PF13912">
    <property type="entry name" value="zf-C2H2_6"/>
    <property type="match status" value="2"/>
</dbReference>
<feature type="domain" description="C2H2-type" evidence="9">
    <location>
        <begin position="334"/>
        <end position="362"/>
    </location>
</feature>
<keyword evidence="3 7" id="KW-0863">Zinc-finger</keyword>
<feature type="compositionally biased region" description="Basic and acidic residues" evidence="8">
    <location>
        <begin position="19"/>
        <end position="28"/>
    </location>
</feature>
<evidence type="ECO:0000256" key="5">
    <source>
        <dbReference type="ARBA" id="ARBA00023015"/>
    </source>
</evidence>
<feature type="region of interest" description="Disordered" evidence="8">
    <location>
        <begin position="349"/>
        <end position="401"/>
    </location>
</feature>
<sequence length="466" mass="51916">MMEDDQDSDGAQTVAPSRRVKEEEEDGRKVKDHYCVECKRIFSSGKALGDHMNSAHAQSNRDFFTKKLKSKREFEAMNRVPSHVLDGDRIDSGHMVMVGFNESMKWQVTGKRGRAETKPVIDSASLPISDEIQAALQLVSLANGDSMKPNEDLDSKVKEGEATRSKFKGSRAPIKPVIGLSPFPSSEEFLRLINGDSKKPSEDLESKVKDGQIDDVNQDFRLNKNEKEVFSLTDERNSPVKNLKIFERADGNSGSEQFRRNLYSGNGKGKLNPGFHTENSTNGFKNPGDNPYEFGTDGSMMIKKISVNPELPLDFNPVGPEAESVPPAAMPAKYICSTCGKSFPTFHALGGHRSSGHTKKNFKKEEEREKEEKKKKKKKMKVCNTIDDTSSNGASSAKDGPKANAIKQLEVNTVKLLDFRIMLIMFHPTKLPLQTEKEDPKVLEFNLNELPDQDDEDGMEPGNTAR</sequence>
<feature type="domain" description="C2H2-type" evidence="9">
    <location>
        <begin position="33"/>
        <end position="61"/>
    </location>
</feature>
<keyword evidence="11" id="KW-1185">Reference proteome</keyword>
<dbReference type="EMBL" id="OU503057">
    <property type="protein sequence ID" value="CAI9785794.1"/>
    <property type="molecule type" value="Genomic_DNA"/>
</dbReference>
<reference evidence="10" key="1">
    <citation type="submission" date="2023-05" db="EMBL/GenBank/DDBJ databases">
        <authorList>
            <person name="Huff M."/>
        </authorList>
    </citation>
    <scope>NUCLEOTIDE SEQUENCE</scope>
</reference>
<feature type="compositionally biased region" description="Basic and acidic residues" evidence="8">
    <location>
        <begin position="363"/>
        <end position="372"/>
    </location>
</feature>
<dbReference type="InterPro" id="IPR044653">
    <property type="entry name" value="AZF1/2/3-like"/>
</dbReference>
<dbReference type="AlphaFoldDB" id="A0AAD2ADT3"/>
<organism evidence="10 11">
    <name type="scientific">Fraxinus pennsylvanica</name>
    <dbReference type="NCBI Taxonomy" id="56036"/>
    <lineage>
        <taxon>Eukaryota</taxon>
        <taxon>Viridiplantae</taxon>
        <taxon>Streptophyta</taxon>
        <taxon>Embryophyta</taxon>
        <taxon>Tracheophyta</taxon>
        <taxon>Spermatophyta</taxon>
        <taxon>Magnoliopsida</taxon>
        <taxon>eudicotyledons</taxon>
        <taxon>Gunneridae</taxon>
        <taxon>Pentapetalae</taxon>
        <taxon>asterids</taxon>
        <taxon>lamiids</taxon>
        <taxon>Lamiales</taxon>
        <taxon>Oleaceae</taxon>
        <taxon>Oleeae</taxon>
        <taxon>Fraxinus</taxon>
    </lineage>
</organism>
<dbReference type="PROSITE" id="PS50157">
    <property type="entry name" value="ZINC_FINGER_C2H2_2"/>
    <property type="match status" value="2"/>
</dbReference>
<keyword evidence="1" id="KW-0479">Metal-binding</keyword>
<evidence type="ECO:0000259" key="9">
    <source>
        <dbReference type="PROSITE" id="PS50157"/>
    </source>
</evidence>
<dbReference type="SMART" id="SM00355">
    <property type="entry name" value="ZnF_C2H2"/>
    <property type="match status" value="2"/>
</dbReference>
<dbReference type="GO" id="GO:0005634">
    <property type="term" value="C:nucleus"/>
    <property type="evidence" value="ECO:0007669"/>
    <property type="project" value="TreeGrafter"/>
</dbReference>
<evidence type="ECO:0000313" key="11">
    <source>
        <dbReference type="Proteomes" id="UP000834106"/>
    </source>
</evidence>
<keyword evidence="6" id="KW-0804">Transcription</keyword>
<feature type="region of interest" description="Disordered" evidence="8">
    <location>
        <begin position="1"/>
        <end position="28"/>
    </location>
</feature>
<keyword evidence="2" id="KW-0677">Repeat</keyword>
<evidence type="ECO:0000256" key="8">
    <source>
        <dbReference type="SAM" id="MobiDB-lite"/>
    </source>
</evidence>
<dbReference type="InterPro" id="IPR013087">
    <property type="entry name" value="Znf_C2H2_type"/>
</dbReference>
<evidence type="ECO:0000256" key="1">
    <source>
        <dbReference type="ARBA" id="ARBA00022723"/>
    </source>
</evidence>
<evidence type="ECO:0000256" key="7">
    <source>
        <dbReference type="PROSITE-ProRule" id="PRU00042"/>
    </source>
</evidence>
<dbReference type="PANTHER" id="PTHR45988">
    <property type="entry name" value="C2H2 TYPE ZINC FINGER TRANSCRIPTION FACTOR FAMILY-RELATED"/>
    <property type="match status" value="1"/>
</dbReference>
<evidence type="ECO:0000256" key="3">
    <source>
        <dbReference type="ARBA" id="ARBA00022771"/>
    </source>
</evidence>
<feature type="region of interest" description="Disordered" evidence="8">
    <location>
        <begin position="146"/>
        <end position="168"/>
    </location>
</feature>
<keyword evidence="4" id="KW-0862">Zinc</keyword>
<dbReference type="PROSITE" id="PS00028">
    <property type="entry name" value="ZINC_FINGER_C2H2_1"/>
    <property type="match status" value="2"/>
</dbReference>
<dbReference type="GO" id="GO:0000976">
    <property type="term" value="F:transcription cis-regulatory region binding"/>
    <property type="evidence" value="ECO:0007669"/>
    <property type="project" value="TreeGrafter"/>
</dbReference>
<evidence type="ECO:0000256" key="2">
    <source>
        <dbReference type="ARBA" id="ARBA00022737"/>
    </source>
</evidence>